<sequence>MQLTKRQQQIFDIFLEMPSEPRTISDFTELGPERTTIFRDIKKLAQAFTEAYGKSAGRYGELISYINDGGMPGTIS</sequence>
<comment type="caution">
    <text evidence="1">The sequence shown here is derived from an EMBL/GenBank/DDBJ whole genome shotgun (WGS) entry which is preliminary data.</text>
</comment>
<reference evidence="1" key="1">
    <citation type="submission" date="2018-09" db="EMBL/GenBank/DDBJ databases">
        <authorList>
            <person name="Ashton P.M."/>
            <person name="Dallman T."/>
            <person name="Nair S."/>
            <person name="De Pinna E."/>
            <person name="Peters T."/>
            <person name="Grant K."/>
        </authorList>
    </citation>
    <scope>NUCLEOTIDE SEQUENCE [LARGE SCALE GENOMIC DNA]</scope>
    <source>
        <strain evidence="2">140692</strain>
        <strain evidence="1">412099</strain>
    </source>
</reference>
<dbReference type="Proteomes" id="UP000839631">
    <property type="component" value="Unassembled WGS sequence"/>
</dbReference>
<proteinExistence type="predicted"/>
<evidence type="ECO:0000313" key="1">
    <source>
        <dbReference type="EMBL" id="EAC0790290.1"/>
    </source>
</evidence>
<organism evidence="1">
    <name type="scientific">Salmonella enterica subsp. enterica serovar Java</name>
    <dbReference type="NCBI Taxonomy" id="224729"/>
    <lineage>
        <taxon>Bacteria</taxon>
        <taxon>Pseudomonadati</taxon>
        <taxon>Pseudomonadota</taxon>
        <taxon>Gammaproteobacteria</taxon>
        <taxon>Enterobacterales</taxon>
        <taxon>Enterobacteriaceae</taxon>
        <taxon>Salmonella</taxon>
    </lineage>
</organism>
<name>A0A3Z6QTH9_SALEB</name>
<gene>
    <name evidence="1" type="ORF">D6K54_26875</name>
    <name evidence="2" type="ORF">D6S17_25840</name>
</gene>
<evidence type="ECO:0000313" key="2">
    <source>
        <dbReference type="EMBL" id="EBY8644906.1"/>
    </source>
</evidence>
<protein>
    <submittedName>
        <fullName evidence="1">Uncharacterized protein</fullName>
    </submittedName>
</protein>
<dbReference type="AlphaFoldDB" id="A0A3Z6QTH9"/>
<dbReference type="EMBL" id="AAAGSE010000073">
    <property type="protein sequence ID" value="EAC0790290.1"/>
    <property type="molecule type" value="Genomic_DNA"/>
</dbReference>
<accession>A0A3Z6QTH9</accession>
<dbReference type="EMBL" id="AAHPHN010000072">
    <property type="protein sequence ID" value="EBY8644906.1"/>
    <property type="molecule type" value="Genomic_DNA"/>
</dbReference>